<name>A0ABX3T3X2_9MYCO</name>
<evidence type="ECO:0000313" key="1">
    <source>
        <dbReference type="EMBL" id="ORB11967.1"/>
    </source>
</evidence>
<organism evidence="1 2">
    <name type="scientific">Mycobacterium noviomagense</name>
    <dbReference type="NCBI Taxonomy" id="459858"/>
    <lineage>
        <taxon>Bacteria</taxon>
        <taxon>Bacillati</taxon>
        <taxon>Actinomycetota</taxon>
        <taxon>Actinomycetes</taxon>
        <taxon>Mycobacteriales</taxon>
        <taxon>Mycobacteriaceae</taxon>
        <taxon>Mycobacterium</taxon>
    </lineage>
</organism>
<dbReference type="InterPro" id="IPR020835">
    <property type="entry name" value="Catalase_sf"/>
</dbReference>
<evidence type="ECO:0008006" key="3">
    <source>
        <dbReference type="Google" id="ProtNLM"/>
    </source>
</evidence>
<keyword evidence="2" id="KW-1185">Reference proteome</keyword>
<accession>A0ABX3T3X2</accession>
<proteinExistence type="predicted"/>
<evidence type="ECO:0000313" key="2">
    <source>
        <dbReference type="Proteomes" id="UP000192374"/>
    </source>
</evidence>
<dbReference type="Gene3D" id="2.40.180.10">
    <property type="entry name" value="Catalase core domain"/>
    <property type="match status" value="1"/>
</dbReference>
<dbReference type="RefSeq" id="WP_232070309.1">
    <property type="nucleotide sequence ID" value="NZ_AP022583.1"/>
</dbReference>
<comment type="caution">
    <text evidence="1">The sequence shown here is derived from an EMBL/GenBank/DDBJ whole genome shotgun (WGS) entry which is preliminary data.</text>
</comment>
<gene>
    <name evidence="1" type="ORF">BST37_17450</name>
</gene>
<protein>
    <recommendedName>
        <fullName evidence="3">Catalase</fullName>
    </recommendedName>
</protein>
<dbReference type="EMBL" id="MVIC01000040">
    <property type="protein sequence ID" value="ORB11967.1"/>
    <property type="molecule type" value="Genomic_DNA"/>
</dbReference>
<dbReference type="Proteomes" id="UP000192374">
    <property type="component" value="Unassembled WGS sequence"/>
</dbReference>
<dbReference type="SUPFAM" id="SSF56634">
    <property type="entry name" value="Heme-dependent catalase-like"/>
    <property type="match status" value="1"/>
</dbReference>
<reference evidence="1 2" key="1">
    <citation type="submission" date="2017-02" db="EMBL/GenBank/DDBJ databases">
        <title>The new phylogeny of genus Mycobacterium.</title>
        <authorList>
            <person name="Tortoli E."/>
            <person name="Trovato A."/>
            <person name="Cirillo D.M."/>
        </authorList>
    </citation>
    <scope>NUCLEOTIDE SEQUENCE [LARGE SCALE GENOMIC DNA]</scope>
    <source>
        <strain evidence="1 2">DSM 45145</strain>
    </source>
</reference>
<sequence length="82" mass="8608">MLIDGFAKVFGRQSGFRKNHAKGLAVAGYFDGNGDGAELSKAAVFRSARTPVIGRFSLAQYRLRPLGGVGSTAGHCGGDVHR</sequence>